<keyword evidence="2" id="KW-1185">Reference proteome</keyword>
<evidence type="ECO:0000313" key="1">
    <source>
        <dbReference type="EMBL" id="MFC4675450.1"/>
    </source>
</evidence>
<dbReference type="Pfam" id="PF21983">
    <property type="entry name" value="NikA-like"/>
    <property type="match status" value="1"/>
</dbReference>
<gene>
    <name evidence="1" type="ORF">ACFO6W_17290</name>
</gene>
<dbReference type="InterPro" id="IPR053842">
    <property type="entry name" value="NikA-like"/>
</dbReference>
<comment type="caution">
    <text evidence="1">The sequence shown here is derived from an EMBL/GenBank/DDBJ whole genome shotgun (WGS) entry which is preliminary data.</text>
</comment>
<name>A0ABV9KZ66_9BACT</name>
<dbReference type="Proteomes" id="UP001596023">
    <property type="component" value="Unassembled WGS sequence"/>
</dbReference>
<organism evidence="1 2">
    <name type="scientific">Dysgonomonas termitidis</name>
    <dbReference type="NCBI Taxonomy" id="1516126"/>
    <lineage>
        <taxon>Bacteria</taxon>
        <taxon>Pseudomonadati</taxon>
        <taxon>Bacteroidota</taxon>
        <taxon>Bacteroidia</taxon>
        <taxon>Bacteroidales</taxon>
        <taxon>Dysgonomonadaceae</taxon>
        <taxon>Dysgonomonas</taxon>
    </lineage>
</organism>
<evidence type="ECO:0000313" key="2">
    <source>
        <dbReference type="Proteomes" id="UP001596023"/>
    </source>
</evidence>
<evidence type="ECO:0008006" key="3">
    <source>
        <dbReference type="Google" id="ProtNLM"/>
    </source>
</evidence>
<reference evidence="2" key="1">
    <citation type="journal article" date="2019" name="Int. J. Syst. Evol. Microbiol.">
        <title>The Global Catalogue of Microorganisms (GCM) 10K type strain sequencing project: providing services to taxonomists for standard genome sequencing and annotation.</title>
        <authorList>
            <consortium name="The Broad Institute Genomics Platform"/>
            <consortium name="The Broad Institute Genome Sequencing Center for Infectious Disease"/>
            <person name="Wu L."/>
            <person name="Ma J."/>
        </authorList>
    </citation>
    <scope>NUCLEOTIDE SEQUENCE [LARGE SCALE GENOMIC DNA]</scope>
    <source>
        <strain evidence="2">CCUG 66188</strain>
    </source>
</reference>
<sequence length="99" mass="11657">MKNSYIKFRCTELEKERIEGMAERSGVSLSEYCRQQCLTGRILASPKLSPTEILYFRELKEHNNAIARLANLIRNKDPQLVIAIAEYLEQSRQLYNRFF</sequence>
<proteinExistence type="predicted"/>
<dbReference type="RefSeq" id="WP_379998697.1">
    <property type="nucleotide sequence ID" value="NZ_JBHSGN010000103.1"/>
</dbReference>
<accession>A0ABV9KZ66</accession>
<protein>
    <recommendedName>
        <fullName evidence="3">Mobilization protein</fullName>
    </recommendedName>
</protein>
<dbReference type="EMBL" id="JBHSGN010000103">
    <property type="protein sequence ID" value="MFC4675450.1"/>
    <property type="molecule type" value="Genomic_DNA"/>
</dbReference>